<gene>
    <name evidence="4" type="ORF">J6I44_07450</name>
</gene>
<dbReference type="InterPro" id="IPR003423">
    <property type="entry name" value="OMP_efflux"/>
</dbReference>
<keyword evidence="5" id="KW-1185">Reference proteome</keyword>
<dbReference type="PROSITE" id="PS51257">
    <property type="entry name" value="PROKAR_LIPOPROTEIN"/>
    <property type="match status" value="1"/>
</dbReference>
<feature type="chain" id="PRO_5046429135" evidence="3">
    <location>
        <begin position="21"/>
        <end position="458"/>
    </location>
</feature>
<name>A0ABT3PL54_9BACT</name>
<accession>A0ABT3PL54</accession>
<sequence length="458" mass="51117">MNNLKLVIAFGLLVLAAGCATEESIIEPPSKSTLGERTYEQSPALNLNQNQNKPGTSASITVSDTLSFEDALSKALLENPGLQSYGWQMRVREAERIQASLLPNPRLQAEMENFGGTKQFEGLDNREITIRLSQKILLGADKLKQKRLADANKQLAGWDYETQRLEVLTGVTKSYISALEAQKQWQQQKELVKVANKLYKSIAAQVEAGKVSKLVQTKANVELARARIDLDNARSSFATTRSNLASYWGSRNPRFQQLSGQLAPPTPLPDYSSLTGFIERNPNVARWSAEIQQREADLDLQRAEGVPDINITGGYKRFEDAGAEAALVGVSIPLPFFDRNQGDIKAAKYRLNQADAQRRAVETETSRDLQQAYNRLQSAQHEVQQLEEEVLPGAQEAFKAAQIGYRQGKFDYLEVLDAQRTLFASRTRHIQALAEYHRSVADVERLIGTPLSEVRIEE</sequence>
<comment type="caution">
    <text evidence="4">The sequence shown here is derived from an EMBL/GenBank/DDBJ whole genome shotgun (WGS) entry which is preliminary data.</text>
</comment>
<evidence type="ECO:0000256" key="2">
    <source>
        <dbReference type="SAM" id="Coils"/>
    </source>
</evidence>
<dbReference type="RefSeq" id="WP_265765414.1">
    <property type="nucleotide sequence ID" value="NZ_JAGGJA010000004.1"/>
</dbReference>
<evidence type="ECO:0000256" key="1">
    <source>
        <dbReference type="ARBA" id="ARBA00007613"/>
    </source>
</evidence>
<dbReference type="Pfam" id="PF02321">
    <property type="entry name" value="OEP"/>
    <property type="match status" value="2"/>
</dbReference>
<dbReference type="Gene3D" id="1.20.1600.10">
    <property type="entry name" value="Outer membrane efflux proteins (OEP)"/>
    <property type="match status" value="1"/>
</dbReference>
<proteinExistence type="inferred from homology"/>
<evidence type="ECO:0000313" key="5">
    <source>
        <dbReference type="Proteomes" id="UP001207918"/>
    </source>
</evidence>
<keyword evidence="2" id="KW-0175">Coiled coil</keyword>
<evidence type="ECO:0000313" key="4">
    <source>
        <dbReference type="EMBL" id="MCW9706686.1"/>
    </source>
</evidence>
<keyword evidence="3" id="KW-0732">Signal</keyword>
<comment type="similarity">
    <text evidence="1">Belongs to the outer membrane factor (OMF) (TC 1.B.17) family.</text>
</comment>
<dbReference type="SUPFAM" id="SSF56954">
    <property type="entry name" value="Outer membrane efflux proteins (OEP)"/>
    <property type="match status" value="1"/>
</dbReference>
<organism evidence="4 5">
    <name type="scientific">Fodinibius salsisoli</name>
    <dbReference type="NCBI Taxonomy" id="2820877"/>
    <lineage>
        <taxon>Bacteria</taxon>
        <taxon>Pseudomonadati</taxon>
        <taxon>Balneolota</taxon>
        <taxon>Balneolia</taxon>
        <taxon>Balneolales</taxon>
        <taxon>Balneolaceae</taxon>
        <taxon>Fodinibius</taxon>
    </lineage>
</organism>
<dbReference type="PANTHER" id="PTHR30203:SF24">
    <property type="entry name" value="BLR4935 PROTEIN"/>
    <property type="match status" value="1"/>
</dbReference>
<feature type="coiled-coil region" evidence="2">
    <location>
        <begin position="344"/>
        <end position="389"/>
    </location>
</feature>
<protein>
    <submittedName>
        <fullName evidence="4">TolC family protein</fullName>
    </submittedName>
</protein>
<dbReference type="InterPro" id="IPR010131">
    <property type="entry name" value="MdtP/NodT-like"/>
</dbReference>
<dbReference type="EMBL" id="JAGGJA010000004">
    <property type="protein sequence ID" value="MCW9706686.1"/>
    <property type="molecule type" value="Genomic_DNA"/>
</dbReference>
<evidence type="ECO:0000256" key="3">
    <source>
        <dbReference type="SAM" id="SignalP"/>
    </source>
</evidence>
<feature type="signal peptide" evidence="3">
    <location>
        <begin position="1"/>
        <end position="20"/>
    </location>
</feature>
<reference evidence="4 5" key="1">
    <citation type="submission" date="2021-03" db="EMBL/GenBank/DDBJ databases">
        <title>Aliifodinibius sp. nov., a new bacterium isolated from saline soil.</title>
        <authorList>
            <person name="Galisteo C."/>
            <person name="De La Haba R."/>
            <person name="Sanchez-Porro C."/>
            <person name="Ventosa A."/>
        </authorList>
    </citation>
    <scope>NUCLEOTIDE SEQUENCE [LARGE SCALE GENOMIC DNA]</scope>
    <source>
        <strain evidence="4 5">1BSP15-2V2</strain>
    </source>
</reference>
<dbReference type="PANTHER" id="PTHR30203">
    <property type="entry name" value="OUTER MEMBRANE CATION EFFLUX PROTEIN"/>
    <property type="match status" value="1"/>
</dbReference>
<dbReference type="Proteomes" id="UP001207918">
    <property type="component" value="Unassembled WGS sequence"/>
</dbReference>